<geneLocation type="plasmid" evidence="2 3">
    <name>unnamed1</name>
</geneLocation>
<evidence type="ECO:0000313" key="3">
    <source>
        <dbReference type="Proteomes" id="UP000177515"/>
    </source>
</evidence>
<keyword evidence="2" id="KW-0614">Plasmid</keyword>
<evidence type="ECO:0000256" key="1">
    <source>
        <dbReference type="SAM" id="MobiDB-lite"/>
    </source>
</evidence>
<name>A0ABN4TW68_9BURK</name>
<protein>
    <submittedName>
        <fullName evidence="2">Uncharacterized protein</fullName>
    </submittedName>
</protein>
<organism evidence="2 3">
    <name type="scientific">Cupriavidus malaysiensis</name>
    <dbReference type="NCBI Taxonomy" id="367825"/>
    <lineage>
        <taxon>Bacteria</taxon>
        <taxon>Pseudomonadati</taxon>
        <taxon>Pseudomonadota</taxon>
        <taxon>Betaproteobacteria</taxon>
        <taxon>Burkholderiales</taxon>
        <taxon>Burkholderiaceae</taxon>
        <taxon>Cupriavidus</taxon>
    </lineage>
</organism>
<reference evidence="2 3" key="1">
    <citation type="submission" date="2016-10" db="EMBL/GenBank/DDBJ databases">
        <title>Complete genome sequences of three Cupriavidus strains isolated from various Malaysian environments.</title>
        <authorList>
            <person name="Abdullah A.A.-A."/>
            <person name="Shafie N.A.H."/>
            <person name="Lau N.S."/>
        </authorList>
    </citation>
    <scope>NUCLEOTIDE SEQUENCE [LARGE SCALE GENOMIC DNA]</scope>
    <source>
        <strain evidence="2 3">USMAA1020</strain>
        <plasmid evidence="2 3">unnamed1</plasmid>
    </source>
</reference>
<evidence type="ECO:0000313" key="2">
    <source>
        <dbReference type="EMBL" id="AOZ11182.1"/>
    </source>
</evidence>
<gene>
    <name evidence="2" type="ORF">BKK80_35100</name>
</gene>
<accession>A0ABN4TW68</accession>
<dbReference type="Proteomes" id="UP000177515">
    <property type="component" value="Plasmid unnamed1"/>
</dbReference>
<sequence length="182" mass="19618">MSERRHADRALEAFLTRFRARPGTEEAGESGRPVDVATPTVAEPQPSTELLAYRAQVLEFALVRFVTGSTFDAFPLDDTALAVGGALGRDCEPHKKTPAQLAIGPALQTLQFRRFDEMPASVRQGLPAAILEYIGVDATSGTALLGESAWLRVAAAYEALAATPSRSVPEGLRLAVRRVLRF</sequence>
<feature type="region of interest" description="Disordered" evidence="1">
    <location>
        <begin position="21"/>
        <end position="40"/>
    </location>
</feature>
<dbReference type="EMBL" id="CP017756">
    <property type="protein sequence ID" value="AOZ11182.1"/>
    <property type="molecule type" value="Genomic_DNA"/>
</dbReference>
<proteinExistence type="predicted"/>
<keyword evidence="3" id="KW-1185">Reference proteome</keyword>